<dbReference type="GO" id="GO:0016853">
    <property type="term" value="F:isomerase activity"/>
    <property type="evidence" value="ECO:0007669"/>
    <property type="project" value="UniProtKB-KW"/>
</dbReference>
<reference evidence="2 3" key="1">
    <citation type="submission" date="2019-03" db="EMBL/GenBank/DDBJ databases">
        <title>Genomic Encyclopedia of Type Strains, Phase III (KMG-III): the genomes of soil and plant-associated and newly described type strains.</title>
        <authorList>
            <person name="Whitman W."/>
        </authorList>
    </citation>
    <scope>NUCLEOTIDE SEQUENCE [LARGE SCALE GENOMIC DNA]</scope>
    <source>
        <strain evidence="2 3">VKM Ac-2575</strain>
    </source>
</reference>
<feature type="domain" description="SnoaL-like" evidence="1">
    <location>
        <begin position="49"/>
        <end position="128"/>
    </location>
</feature>
<accession>A0A4V3FKS3</accession>
<dbReference type="RefSeq" id="WP_133981126.1">
    <property type="nucleotide sequence ID" value="NZ_SOCE01000001.1"/>
</dbReference>
<protein>
    <submittedName>
        <fullName evidence="2">Ketosteroid isomerase-like protein</fullName>
    </submittedName>
</protein>
<gene>
    <name evidence="2" type="ORF">EV138_4969</name>
</gene>
<dbReference type="SUPFAM" id="SSF54427">
    <property type="entry name" value="NTF2-like"/>
    <property type="match status" value="1"/>
</dbReference>
<dbReference type="Pfam" id="PF13474">
    <property type="entry name" value="SnoaL_3"/>
    <property type="match status" value="1"/>
</dbReference>
<proteinExistence type="predicted"/>
<evidence type="ECO:0000313" key="2">
    <source>
        <dbReference type="EMBL" id="TDU91363.1"/>
    </source>
</evidence>
<evidence type="ECO:0000313" key="3">
    <source>
        <dbReference type="Proteomes" id="UP000295151"/>
    </source>
</evidence>
<evidence type="ECO:0000259" key="1">
    <source>
        <dbReference type="Pfam" id="PF13474"/>
    </source>
</evidence>
<name>A0A4V3FKS3_9ACTN</name>
<keyword evidence="2" id="KW-0413">Isomerase</keyword>
<dbReference type="InterPro" id="IPR037401">
    <property type="entry name" value="SnoaL-like"/>
</dbReference>
<keyword evidence="3" id="KW-1185">Reference proteome</keyword>
<dbReference type="InterPro" id="IPR032710">
    <property type="entry name" value="NTF2-like_dom_sf"/>
</dbReference>
<dbReference type="OrthoDB" id="1551077at2"/>
<dbReference type="Gene3D" id="3.10.450.50">
    <property type="match status" value="1"/>
</dbReference>
<comment type="caution">
    <text evidence="2">The sequence shown here is derived from an EMBL/GenBank/DDBJ whole genome shotgun (WGS) entry which is preliminary data.</text>
</comment>
<organism evidence="2 3">
    <name type="scientific">Kribbella voronezhensis</name>
    <dbReference type="NCBI Taxonomy" id="2512212"/>
    <lineage>
        <taxon>Bacteria</taxon>
        <taxon>Bacillati</taxon>
        <taxon>Actinomycetota</taxon>
        <taxon>Actinomycetes</taxon>
        <taxon>Propionibacteriales</taxon>
        <taxon>Kribbellaceae</taxon>
        <taxon>Kribbella</taxon>
    </lineage>
</organism>
<dbReference type="Proteomes" id="UP000295151">
    <property type="component" value="Unassembled WGS sequence"/>
</dbReference>
<sequence>MKNAELDKLIQQDHEALAAFCFGDPEPKKRLYSHSDDTTLANPLGPPARGWRQVAAALDAAAGMLSDGEPTRFERISEYETSDMAYIVEIERTTAKLGGAEELSSFALRATTIFRREENAWKIVHRHADPITTPRSVQSVLTP</sequence>
<dbReference type="AlphaFoldDB" id="A0A4V3FKS3"/>
<dbReference type="EMBL" id="SOCE01000001">
    <property type="protein sequence ID" value="TDU91363.1"/>
    <property type="molecule type" value="Genomic_DNA"/>
</dbReference>